<organism evidence="1">
    <name type="scientific">Streptomyces iranensis</name>
    <dbReference type="NCBI Taxonomy" id="576784"/>
    <lineage>
        <taxon>Bacteria</taxon>
        <taxon>Bacillati</taxon>
        <taxon>Actinomycetota</taxon>
        <taxon>Actinomycetes</taxon>
        <taxon>Kitasatosporales</taxon>
        <taxon>Streptomycetaceae</taxon>
        <taxon>Streptomyces</taxon>
        <taxon>Streptomyces violaceusniger group</taxon>
    </lineage>
</organism>
<dbReference type="EMBL" id="LK022848">
    <property type="protein sequence ID" value="CDR12947.1"/>
    <property type="molecule type" value="Genomic_DNA"/>
</dbReference>
<accession>A0A060ZYK0</accession>
<sequence>MSGSVGAVCVVEPLVFGQDMAGVSFVEDEYVVEGFSAEGADHSFAVGVGFRRADRRLDDLDVLGLEYGVEGVGVLAVAVSDEEAQ</sequence>
<gene>
    <name evidence="1" type="ORF">SIRAN7828</name>
</gene>
<reference evidence="1" key="1">
    <citation type="submission" date="2014-05" db="EMBL/GenBank/DDBJ databases">
        <authorList>
            <person name="Horn Fabian"/>
        </authorList>
    </citation>
    <scope>NUCLEOTIDE SEQUENCE</scope>
</reference>
<protein>
    <submittedName>
        <fullName evidence="1">Uncharacterized protein</fullName>
    </submittedName>
</protein>
<name>A0A060ZYK0_9ACTN</name>
<evidence type="ECO:0000313" key="1">
    <source>
        <dbReference type="EMBL" id="CDR12947.1"/>
    </source>
</evidence>
<proteinExistence type="predicted"/>
<dbReference type="AlphaFoldDB" id="A0A060ZYK0"/>
<dbReference type="HOGENOM" id="CLU_2511287_0_0_11"/>